<organism evidence="3 4">
    <name type="scientific">Sphingobium subterraneum</name>
    <dbReference type="NCBI Taxonomy" id="627688"/>
    <lineage>
        <taxon>Bacteria</taxon>
        <taxon>Pseudomonadati</taxon>
        <taxon>Pseudomonadota</taxon>
        <taxon>Alphaproteobacteria</taxon>
        <taxon>Sphingomonadales</taxon>
        <taxon>Sphingomonadaceae</taxon>
        <taxon>Sphingobium</taxon>
    </lineage>
</organism>
<dbReference type="CDD" id="cd12797">
    <property type="entry name" value="M23_peptidase"/>
    <property type="match status" value="1"/>
</dbReference>
<dbReference type="CDD" id="cd00118">
    <property type="entry name" value="LysM"/>
    <property type="match status" value="2"/>
</dbReference>
<dbReference type="InterPro" id="IPR016047">
    <property type="entry name" value="M23ase_b-sheet_dom"/>
</dbReference>
<accession>A0A841J0S8</accession>
<dbReference type="PROSITE" id="PS51782">
    <property type="entry name" value="LYSM"/>
    <property type="match status" value="2"/>
</dbReference>
<dbReference type="RefSeq" id="WP_184077787.1">
    <property type="nucleotide sequence ID" value="NZ_JACIJP010000001.1"/>
</dbReference>
<dbReference type="Proteomes" id="UP000552700">
    <property type="component" value="Unassembled WGS sequence"/>
</dbReference>
<reference evidence="3 4" key="1">
    <citation type="submission" date="2020-08" db="EMBL/GenBank/DDBJ databases">
        <title>Genomic Encyclopedia of Type Strains, Phase IV (KMG-IV): sequencing the most valuable type-strain genomes for metagenomic binning, comparative biology and taxonomic classification.</title>
        <authorList>
            <person name="Goeker M."/>
        </authorList>
    </citation>
    <scope>NUCLEOTIDE SEQUENCE [LARGE SCALE GENOMIC DNA]</scope>
    <source>
        <strain evidence="3 4">DSM 102255</strain>
    </source>
</reference>
<feature type="domain" description="LysM" evidence="2">
    <location>
        <begin position="68"/>
        <end position="112"/>
    </location>
</feature>
<keyword evidence="3" id="KW-0378">Hydrolase</keyword>
<feature type="region of interest" description="Disordered" evidence="1">
    <location>
        <begin position="190"/>
        <end position="215"/>
    </location>
</feature>
<dbReference type="EMBL" id="JACIJP010000001">
    <property type="protein sequence ID" value="MBB6123126.1"/>
    <property type="molecule type" value="Genomic_DNA"/>
</dbReference>
<gene>
    <name evidence="3" type="ORF">FHS92_000833</name>
</gene>
<dbReference type="PANTHER" id="PTHR21666">
    <property type="entry name" value="PEPTIDASE-RELATED"/>
    <property type="match status" value="1"/>
</dbReference>
<dbReference type="SUPFAM" id="SSF51261">
    <property type="entry name" value="Duplicated hybrid motif"/>
    <property type="match status" value="1"/>
</dbReference>
<dbReference type="Gene3D" id="2.70.70.10">
    <property type="entry name" value="Glucose Permease (Domain IIA)"/>
    <property type="match status" value="1"/>
</dbReference>
<dbReference type="SMART" id="SM00257">
    <property type="entry name" value="LysM"/>
    <property type="match status" value="2"/>
</dbReference>
<dbReference type="Pfam" id="PF01476">
    <property type="entry name" value="LysM"/>
    <property type="match status" value="2"/>
</dbReference>
<dbReference type="PROSITE" id="PS51257">
    <property type="entry name" value="PROKAR_LIPOPROTEIN"/>
    <property type="match status" value="1"/>
</dbReference>
<dbReference type="SUPFAM" id="SSF54106">
    <property type="entry name" value="LysM domain"/>
    <property type="match status" value="1"/>
</dbReference>
<name>A0A841J0S8_9SPHN</name>
<feature type="domain" description="LysM" evidence="2">
    <location>
        <begin position="116"/>
        <end position="160"/>
    </location>
</feature>
<evidence type="ECO:0000259" key="2">
    <source>
        <dbReference type="PROSITE" id="PS51782"/>
    </source>
</evidence>
<evidence type="ECO:0000313" key="3">
    <source>
        <dbReference type="EMBL" id="MBB6123126.1"/>
    </source>
</evidence>
<dbReference type="InterPro" id="IPR036779">
    <property type="entry name" value="LysM_dom_sf"/>
</dbReference>
<dbReference type="InterPro" id="IPR018392">
    <property type="entry name" value="LysM"/>
</dbReference>
<dbReference type="Gene3D" id="3.10.350.10">
    <property type="entry name" value="LysM domain"/>
    <property type="match status" value="2"/>
</dbReference>
<evidence type="ECO:0000313" key="4">
    <source>
        <dbReference type="Proteomes" id="UP000552700"/>
    </source>
</evidence>
<dbReference type="Pfam" id="PF01551">
    <property type="entry name" value="Peptidase_M23"/>
    <property type="match status" value="1"/>
</dbReference>
<dbReference type="InterPro" id="IPR011055">
    <property type="entry name" value="Dup_hybrid_motif"/>
</dbReference>
<sequence length="341" mass="35348">MRATVLVTTVLLTACIPGGQQHRPVAQIPADPEALRDPPEPAMPPAQPKAAAPVPGGVIPNAVTVRAQVYVVQPGDTLRGVGNRTGAGSEIIAKANHLAPPFVIKPGQKLVIPGGRYHLVEDGQTGLAIAQAYGVPWKTITALNAMSEPFVLRKGQRLLLPSLSTASPSLTLEQRAAAFRLDIDDALSGSSEAAADPADRPAPPPPRSKPASPAFSGSFGWPLNGRIILPFGPAKNGVRNNGIDIAAPSGTPVRAAATGTVTFASTSVSVFGGLVLIDHGAGWISAYGYVRDLNVGVGDKVARGTSIALTGDSGTGSQPRLHFEIRKDRKPINPVARMSKR</sequence>
<proteinExistence type="predicted"/>
<dbReference type="AlphaFoldDB" id="A0A841J0S8"/>
<keyword evidence="4" id="KW-1185">Reference proteome</keyword>
<dbReference type="InterPro" id="IPR050570">
    <property type="entry name" value="Cell_wall_metabolism_enzyme"/>
</dbReference>
<feature type="region of interest" description="Disordered" evidence="1">
    <location>
        <begin position="31"/>
        <end position="51"/>
    </location>
</feature>
<protein>
    <submittedName>
        <fullName evidence="3">Murein DD-endopeptidase MepM/ murein hydrolase activator NlpD</fullName>
    </submittedName>
</protein>
<comment type="caution">
    <text evidence="3">The sequence shown here is derived from an EMBL/GenBank/DDBJ whole genome shotgun (WGS) entry which is preliminary data.</text>
</comment>
<dbReference type="PANTHER" id="PTHR21666:SF270">
    <property type="entry name" value="MUREIN HYDROLASE ACTIVATOR ENVC"/>
    <property type="match status" value="1"/>
</dbReference>
<evidence type="ECO:0000256" key="1">
    <source>
        <dbReference type="SAM" id="MobiDB-lite"/>
    </source>
</evidence>
<dbReference type="GO" id="GO:0004222">
    <property type="term" value="F:metalloendopeptidase activity"/>
    <property type="evidence" value="ECO:0007669"/>
    <property type="project" value="TreeGrafter"/>
</dbReference>